<dbReference type="PANTHER" id="PTHR11614">
    <property type="entry name" value="PHOSPHOLIPASE-RELATED"/>
    <property type="match status" value="1"/>
</dbReference>
<proteinExistence type="predicted"/>
<reference evidence="2 3" key="1">
    <citation type="submission" date="2019-09" db="EMBL/GenBank/DDBJ databases">
        <title>Parvibaculum sedimenti sp. nov., isolated from sediment.</title>
        <authorList>
            <person name="Wang Y."/>
        </authorList>
    </citation>
    <scope>NUCLEOTIDE SEQUENCE [LARGE SCALE GENOMIC DNA]</scope>
    <source>
        <strain evidence="2 3">HXT-9</strain>
    </source>
</reference>
<gene>
    <name evidence="2" type="ORF">F2P47_06570</name>
</gene>
<feature type="domain" description="Serine aminopeptidase S33" evidence="1">
    <location>
        <begin position="50"/>
        <end position="305"/>
    </location>
</feature>
<dbReference type="AlphaFoldDB" id="A0A6N6VJE5"/>
<accession>A0A6N6VJE5</accession>
<sequence>MILVVRSPAPIVKIPENPTPKGADAFWIEAGDGTRLRALTWTPEAAGIAHPRGTVFVFNGRTEFAEKYFEVIGELIARDFAVATLDWRGQGLSDRALPDPRKGYVGDFNEFDGDLASFMGKVAPDFPRPWIALAHSMGGNILTRGVHDHPEWFSALVLSAPMLGLRLGRAMGMIRMLAFVATRLGFGDRYVPGGNAKAAHELPFEETVLTHDARRYAIYQALTRKEPKLGLGSATFGWLAASFRSIERIMTQAWLGAIKLPVLISVAGHDQLIERSSLEAAAKMLPDAQLVAVEGADHEVLIETDDLRAQFWRAFDAFVSRCLG</sequence>
<dbReference type="InterPro" id="IPR051044">
    <property type="entry name" value="MAG_DAG_Lipase"/>
</dbReference>
<name>A0A6N6VJE5_9HYPH</name>
<keyword evidence="3" id="KW-1185">Reference proteome</keyword>
<organism evidence="2 3">
    <name type="scientific">Parvibaculum sedimenti</name>
    <dbReference type="NCBI Taxonomy" id="2608632"/>
    <lineage>
        <taxon>Bacteria</taxon>
        <taxon>Pseudomonadati</taxon>
        <taxon>Pseudomonadota</taxon>
        <taxon>Alphaproteobacteria</taxon>
        <taxon>Hyphomicrobiales</taxon>
        <taxon>Parvibaculaceae</taxon>
        <taxon>Parvibaculum</taxon>
    </lineage>
</organism>
<evidence type="ECO:0000313" key="2">
    <source>
        <dbReference type="EMBL" id="KAB7740709.1"/>
    </source>
</evidence>
<dbReference type="GO" id="GO:0016787">
    <property type="term" value="F:hydrolase activity"/>
    <property type="evidence" value="ECO:0007669"/>
    <property type="project" value="UniProtKB-KW"/>
</dbReference>
<dbReference type="EMBL" id="WESC01000005">
    <property type="protein sequence ID" value="KAB7740709.1"/>
    <property type="molecule type" value="Genomic_DNA"/>
</dbReference>
<protein>
    <submittedName>
        <fullName evidence="2">Alpha/beta fold hydrolase</fullName>
    </submittedName>
</protein>
<dbReference type="Proteomes" id="UP000468901">
    <property type="component" value="Unassembled WGS sequence"/>
</dbReference>
<dbReference type="InterPro" id="IPR022742">
    <property type="entry name" value="Hydrolase_4"/>
</dbReference>
<dbReference type="Gene3D" id="3.40.50.1820">
    <property type="entry name" value="alpha/beta hydrolase"/>
    <property type="match status" value="1"/>
</dbReference>
<dbReference type="Pfam" id="PF12146">
    <property type="entry name" value="Hydrolase_4"/>
    <property type="match status" value="1"/>
</dbReference>
<comment type="caution">
    <text evidence="2">The sequence shown here is derived from an EMBL/GenBank/DDBJ whole genome shotgun (WGS) entry which is preliminary data.</text>
</comment>
<dbReference type="InterPro" id="IPR029058">
    <property type="entry name" value="AB_hydrolase_fold"/>
</dbReference>
<keyword evidence="2" id="KW-0378">Hydrolase</keyword>
<evidence type="ECO:0000259" key="1">
    <source>
        <dbReference type="Pfam" id="PF12146"/>
    </source>
</evidence>
<dbReference type="SUPFAM" id="SSF53474">
    <property type="entry name" value="alpha/beta-Hydrolases"/>
    <property type="match status" value="1"/>
</dbReference>
<evidence type="ECO:0000313" key="3">
    <source>
        <dbReference type="Proteomes" id="UP000468901"/>
    </source>
</evidence>